<sequence length="174" mass="18233">MTLKDLTAHLVPPLHIPYAGTTYEVQPPSKDTGLKLAAINAAGVATYASVIQACPTCGHSGSPELPNSTRELLESMGEAEVAPLALGQDVYDQMLADRVPGPHIDKFGLYALYYWTLGEATADAIFEAQLTGGGASGEAAVSGRTSTPRPGPRTASANPTRRVSTRATGALRRR</sequence>
<organism evidence="3 4">
    <name type="scientific">Litorihabitans aurantiacus</name>
    <dbReference type="NCBI Taxonomy" id="1930061"/>
    <lineage>
        <taxon>Bacteria</taxon>
        <taxon>Bacillati</taxon>
        <taxon>Actinomycetota</taxon>
        <taxon>Actinomycetes</taxon>
        <taxon>Micrococcales</taxon>
        <taxon>Beutenbergiaceae</taxon>
        <taxon>Litorihabitans</taxon>
    </lineage>
</organism>
<evidence type="ECO:0000313" key="3">
    <source>
        <dbReference type="EMBL" id="GMA31604.1"/>
    </source>
</evidence>
<proteinExistence type="predicted"/>
<dbReference type="Proteomes" id="UP001157161">
    <property type="component" value="Unassembled WGS sequence"/>
</dbReference>
<keyword evidence="4" id="KW-1185">Reference proteome</keyword>
<dbReference type="RefSeq" id="WP_284250400.1">
    <property type="nucleotide sequence ID" value="NZ_BSUM01000001.1"/>
</dbReference>
<dbReference type="AlphaFoldDB" id="A0AA37XEE4"/>
<protein>
    <recommendedName>
        <fullName evidence="2">DUF7426 domain-containing protein</fullName>
    </recommendedName>
</protein>
<dbReference type="EMBL" id="BSUM01000001">
    <property type="protein sequence ID" value="GMA31604.1"/>
    <property type="molecule type" value="Genomic_DNA"/>
</dbReference>
<feature type="compositionally biased region" description="Polar residues" evidence="1">
    <location>
        <begin position="155"/>
        <end position="167"/>
    </location>
</feature>
<dbReference type="Pfam" id="PF24201">
    <property type="entry name" value="DUF7426"/>
    <property type="match status" value="1"/>
</dbReference>
<accession>A0AA37XEE4</accession>
<reference evidence="3" key="2">
    <citation type="submission" date="2023-02" db="EMBL/GenBank/DDBJ databases">
        <authorList>
            <person name="Sun Q."/>
            <person name="Mori K."/>
        </authorList>
    </citation>
    <scope>NUCLEOTIDE SEQUENCE</scope>
    <source>
        <strain evidence="3">NBRC 112290</strain>
    </source>
</reference>
<dbReference type="InterPro" id="IPR055849">
    <property type="entry name" value="DUF7426"/>
</dbReference>
<reference evidence="3" key="1">
    <citation type="journal article" date="2014" name="Int. J. Syst. Evol. Microbiol.">
        <title>Complete genome sequence of Corynebacterium casei LMG S-19264T (=DSM 44701T), isolated from a smear-ripened cheese.</title>
        <authorList>
            <consortium name="US DOE Joint Genome Institute (JGI-PGF)"/>
            <person name="Walter F."/>
            <person name="Albersmeier A."/>
            <person name="Kalinowski J."/>
            <person name="Ruckert C."/>
        </authorList>
    </citation>
    <scope>NUCLEOTIDE SEQUENCE</scope>
    <source>
        <strain evidence="3">NBRC 112290</strain>
    </source>
</reference>
<name>A0AA37XEE4_9MICO</name>
<feature type="region of interest" description="Disordered" evidence="1">
    <location>
        <begin position="134"/>
        <end position="174"/>
    </location>
</feature>
<evidence type="ECO:0000313" key="4">
    <source>
        <dbReference type="Proteomes" id="UP001157161"/>
    </source>
</evidence>
<evidence type="ECO:0000256" key="1">
    <source>
        <dbReference type="SAM" id="MobiDB-lite"/>
    </source>
</evidence>
<gene>
    <name evidence="3" type="ORF">GCM10025875_15960</name>
</gene>
<comment type="caution">
    <text evidence="3">The sequence shown here is derived from an EMBL/GenBank/DDBJ whole genome shotgun (WGS) entry which is preliminary data.</text>
</comment>
<feature type="domain" description="DUF7426" evidence="2">
    <location>
        <begin position="4"/>
        <end position="158"/>
    </location>
</feature>
<evidence type="ECO:0000259" key="2">
    <source>
        <dbReference type="Pfam" id="PF24201"/>
    </source>
</evidence>